<keyword evidence="4 12" id="KW-0328">Glycosyltransferase</keyword>
<evidence type="ECO:0000313" key="15">
    <source>
        <dbReference type="EnsemblMetazoa" id="AALB007409-PA"/>
    </source>
</evidence>
<dbReference type="InterPro" id="IPR001503">
    <property type="entry name" value="Glyco_trans_10"/>
</dbReference>
<keyword evidence="9 12" id="KW-0333">Golgi apparatus</keyword>
<keyword evidence="6 12" id="KW-0812">Transmembrane</keyword>
<dbReference type="PANTHER" id="PTHR48438:SF1">
    <property type="entry name" value="ALPHA-(1,3)-FUCOSYLTRANSFERASE C-RELATED"/>
    <property type="match status" value="1"/>
</dbReference>
<protein>
    <recommendedName>
        <fullName evidence="12">Fucosyltransferase</fullName>
        <ecNumber evidence="12">2.4.1.-</ecNumber>
    </recommendedName>
</protein>
<evidence type="ECO:0000259" key="14">
    <source>
        <dbReference type="Pfam" id="PF17039"/>
    </source>
</evidence>
<evidence type="ECO:0000256" key="7">
    <source>
        <dbReference type="ARBA" id="ARBA00022968"/>
    </source>
</evidence>
<evidence type="ECO:0000256" key="4">
    <source>
        <dbReference type="ARBA" id="ARBA00022676"/>
    </source>
</evidence>
<dbReference type="EnsemblMetazoa" id="AALB007409-RA">
    <property type="protein sequence ID" value="AALB007409-PA"/>
    <property type="gene ID" value="AALB007409"/>
</dbReference>
<keyword evidence="8" id="KW-1133">Transmembrane helix</keyword>
<evidence type="ECO:0000256" key="2">
    <source>
        <dbReference type="ARBA" id="ARBA00004922"/>
    </source>
</evidence>
<evidence type="ECO:0000256" key="5">
    <source>
        <dbReference type="ARBA" id="ARBA00022679"/>
    </source>
</evidence>
<evidence type="ECO:0000256" key="1">
    <source>
        <dbReference type="ARBA" id="ARBA00004447"/>
    </source>
</evidence>
<feature type="domain" description="Fucosyltransferase N-terminal" evidence="14">
    <location>
        <begin position="47"/>
        <end position="163"/>
    </location>
</feature>
<keyword evidence="10" id="KW-0472">Membrane</keyword>
<organism evidence="15 16">
    <name type="scientific">Anopheles albimanus</name>
    <name type="common">New world malaria mosquito</name>
    <dbReference type="NCBI Taxonomy" id="7167"/>
    <lineage>
        <taxon>Eukaryota</taxon>
        <taxon>Metazoa</taxon>
        <taxon>Ecdysozoa</taxon>
        <taxon>Arthropoda</taxon>
        <taxon>Hexapoda</taxon>
        <taxon>Insecta</taxon>
        <taxon>Pterygota</taxon>
        <taxon>Neoptera</taxon>
        <taxon>Endopterygota</taxon>
        <taxon>Diptera</taxon>
        <taxon>Nematocera</taxon>
        <taxon>Culicoidea</taxon>
        <taxon>Culicidae</taxon>
        <taxon>Anophelinae</taxon>
        <taxon>Anopheles</taxon>
    </lineage>
</organism>
<dbReference type="Proteomes" id="UP000069272">
    <property type="component" value="Chromosome 3R"/>
</dbReference>
<dbReference type="InterPro" id="IPR055270">
    <property type="entry name" value="Glyco_tran_10_C"/>
</dbReference>
<reference evidence="15 16" key="1">
    <citation type="journal article" date="2017" name="G3 (Bethesda)">
        <title>The Physical Genome Mapping of Anopheles albimanus Corrected Scaffold Misassemblies and Identified Interarm Rearrangements in Genus Anopheles.</title>
        <authorList>
            <person name="Artemov G.N."/>
            <person name="Peery A.N."/>
            <person name="Jiang X."/>
            <person name="Tu Z."/>
            <person name="Stegniy V.N."/>
            <person name="Sharakhova M.V."/>
            <person name="Sharakhov I.V."/>
        </authorList>
    </citation>
    <scope>NUCLEOTIDE SEQUENCE [LARGE SCALE GENOMIC DNA]</scope>
    <source>
        <strain evidence="15 16">ALBI9_A</strain>
    </source>
</reference>
<dbReference type="AlphaFoldDB" id="A0A182FLK0"/>
<evidence type="ECO:0000256" key="6">
    <source>
        <dbReference type="ARBA" id="ARBA00022692"/>
    </source>
</evidence>
<comment type="pathway">
    <text evidence="2">Protein modification; protein glycosylation.</text>
</comment>
<dbReference type="InterPro" id="IPR038577">
    <property type="entry name" value="GT10-like_C_sf"/>
</dbReference>
<dbReference type="Gene3D" id="3.40.50.11660">
    <property type="entry name" value="Glycosyl transferase family 10, C-terminal domain"/>
    <property type="match status" value="1"/>
</dbReference>
<dbReference type="InterPro" id="IPR031481">
    <property type="entry name" value="Glyco_tran_10_N"/>
</dbReference>
<sequence length="393" mass="45378">MARCYEPTSTASTTSTTSTTLGRYRVLNEHNHSRARFLEEHQKERNRTRYILLYTNFFEEAFWGLPSATLGPDHFKAQQCPITNCVLTSDHGLLKPITEYDALVYHTVTPWNVQPPPIRVARQIYIAAIMESPAHTSHPMDTTAFFNWTMTYRLDSDVLFNYGFILDRESGGVVGPSINPIWRNGFDAYENASLVKLVSKKRSAAAQFVSHCNAFSRRDDLVRSLRSAGLTIDVYGACGSLKCPRNNPECAKMLDNIYWFYLSFENSLCVDYVTEKLYNALVHNVVPIVYGGADYTRFLPPGSYIDVQDYASPKELVDYLLHLIKNPHEYVKYFWWKEHYVAVNREARATFAAWCHLCEKLHSATTRTGVKYYRDMKSWWYDDVITTPHKLKF</sequence>
<dbReference type="STRING" id="7167.A0A182FLK0"/>
<feature type="domain" description="Fucosyltransferase C-terminal" evidence="13">
    <location>
        <begin position="199"/>
        <end position="379"/>
    </location>
</feature>
<dbReference type="EC" id="2.4.1.-" evidence="12"/>
<dbReference type="Pfam" id="PF00852">
    <property type="entry name" value="Glyco_transf_10"/>
    <property type="match status" value="1"/>
</dbReference>
<evidence type="ECO:0000313" key="16">
    <source>
        <dbReference type="Proteomes" id="UP000069272"/>
    </source>
</evidence>
<evidence type="ECO:0000256" key="10">
    <source>
        <dbReference type="ARBA" id="ARBA00023136"/>
    </source>
</evidence>
<comment type="similarity">
    <text evidence="3 12">Belongs to the glycosyltransferase 10 family.</text>
</comment>
<evidence type="ECO:0000256" key="11">
    <source>
        <dbReference type="ARBA" id="ARBA00023180"/>
    </source>
</evidence>
<evidence type="ECO:0000256" key="9">
    <source>
        <dbReference type="ARBA" id="ARBA00023034"/>
    </source>
</evidence>
<reference evidence="15" key="2">
    <citation type="submission" date="2022-08" db="UniProtKB">
        <authorList>
            <consortium name="EnsemblMetazoa"/>
        </authorList>
    </citation>
    <scope>IDENTIFICATION</scope>
    <source>
        <strain evidence="15">STECLA/ALBI9_A</strain>
    </source>
</reference>
<keyword evidence="11" id="KW-0325">Glycoprotein</keyword>
<dbReference type="GO" id="GO:0008417">
    <property type="term" value="F:fucosyltransferase activity"/>
    <property type="evidence" value="ECO:0007669"/>
    <property type="project" value="InterPro"/>
</dbReference>
<dbReference type="GO" id="GO:0032580">
    <property type="term" value="C:Golgi cisterna membrane"/>
    <property type="evidence" value="ECO:0007669"/>
    <property type="project" value="UniProtKB-SubCell"/>
</dbReference>
<evidence type="ECO:0000259" key="13">
    <source>
        <dbReference type="Pfam" id="PF00852"/>
    </source>
</evidence>
<evidence type="ECO:0000256" key="3">
    <source>
        <dbReference type="ARBA" id="ARBA00008919"/>
    </source>
</evidence>
<evidence type="ECO:0000256" key="12">
    <source>
        <dbReference type="RuleBase" id="RU003832"/>
    </source>
</evidence>
<name>A0A182FLK0_ANOAL</name>
<keyword evidence="7" id="KW-0735">Signal-anchor</keyword>
<dbReference type="PANTHER" id="PTHR48438">
    <property type="entry name" value="ALPHA-(1,3)-FUCOSYLTRANSFERASE C-RELATED"/>
    <property type="match status" value="1"/>
</dbReference>
<dbReference type="FunFam" id="3.40.50.11660:FF:000006">
    <property type="entry name" value="Alpha-(1,3)-fucosyltransferase C"/>
    <property type="match status" value="1"/>
</dbReference>
<dbReference type="SUPFAM" id="SSF53756">
    <property type="entry name" value="UDP-Glycosyltransferase/glycogen phosphorylase"/>
    <property type="match status" value="1"/>
</dbReference>
<keyword evidence="16" id="KW-1185">Reference proteome</keyword>
<keyword evidence="5 12" id="KW-0808">Transferase</keyword>
<dbReference type="VEuPathDB" id="VectorBase:AALB20_036549"/>
<accession>A0A182FLK0</accession>
<dbReference type="Pfam" id="PF17039">
    <property type="entry name" value="Glyco_tran_10_N"/>
    <property type="match status" value="1"/>
</dbReference>
<comment type="subcellular location">
    <subcellularLocation>
        <location evidence="1 12">Golgi apparatus</location>
        <location evidence="1 12">Golgi stack membrane</location>
        <topology evidence="1 12">Single-pass type II membrane protein</topology>
    </subcellularLocation>
</comment>
<proteinExistence type="inferred from homology"/>
<dbReference type="VEuPathDB" id="VectorBase:AALB007409"/>
<evidence type="ECO:0000256" key="8">
    <source>
        <dbReference type="ARBA" id="ARBA00022989"/>
    </source>
</evidence>